<keyword evidence="3" id="KW-0963">Cytoplasm</keyword>
<comment type="subcellular location">
    <subcellularLocation>
        <location evidence="1">Cytoplasm</location>
    </subcellularLocation>
</comment>
<evidence type="ECO:0000256" key="2">
    <source>
        <dbReference type="ARBA" id="ARBA00022448"/>
    </source>
</evidence>
<evidence type="ECO:0000313" key="10">
    <source>
        <dbReference type="Proteomes" id="UP000260721"/>
    </source>
</evidence>
<organism evidence="9 10">
    <name type="scientific">Faecalicoccus pleomorphus</name>
    <dbReference type="NCBI Taxonomy" id="1323"/>
    <lineage>
        <taxon>Bacteria</taxon>
        <taxon>Bacillati</taxon>
        <taxon>Bacillota</taxon>
        <taxon>Erysipelotrichia</taxon>
        <taxon>Erysipelotrichales</taxon>
        <taxon>Erysipelotrichaceae</taxon>
        <taxon>Faecalicoccus</taxon>
    </lineage>
</organism>
<dbReference type="STRING" id="1123313.GCA_000420345_01377"/>
<keyword evidence="2" id="KW-0813">Transport</keyword>
<evidence type="ECO:0000256" key="3">
    <source>
        <dbReference type="ARBA" id="ARBA00022490"/>
    </source>
</evidence>
<dbReference type="Gene3D" id="3.40.35.10">
    <property type="entry name" value="Phosphotransferase system, sorbose subfamily IIB component"/>
    <property type="match status" value="1"/>
</dbReference>
<dbReference type="InterPro" id="IPR004720">
    <property type="entry name" value="PTS_IIB_sorbose-sp"/>
</dbReference>
<dbReference type="AlphaFoldDB" id="A0A3E3E3E0"/>
<accession>A0A3E3E3E0</accession>
<keyword evidence="6" id="KW-0598">Phosphotransferase system</keyword>
<dbReference type="PROSITE" id="PS51101">
    <property type="entry name" value="PTS_EIIB_TYPE_4"/>
    <property type="match status" value="1"/>
</dbReference>
<comment type="caution">
    <text evidence="9">The sequence shown here is derived from an EMBL/GenBank/DDBJ whole genome shotgun (WGS) entry which is preliminary data.</text>
</comment>
<reference evidence="9 10" key="1">
    <citation type="submission" date="2018-08" db="EMBL/GenBank/DDBJ databases">
        <title>A genome reference for cultivated species of the human gut microbiota.</title>
        <authorList>
            <person name="Zou Y."/>
            <person name="Xue W."/>
            <person name="Luo G."/>
        </authorList>
    </citation>
    <scope>NUCLEOTIDE SEQUENCE [LARGE SCALE GENOMIC DNA]</scope>
    <source>
        <strain evidence="9 10">TF08-11</strain>
    </source>
</reference>
<dbReference type="Proteomes" id="UP000260721">
    <property type="component" value="Unassembled WGS sequence"/>
</dbReference>
<feature type="domain" description="PTS EIIB type-4" evidence="8">
    <location>
        <begin position="1"/>
        <end position="163"/>
    </location>
</feature>
<dbReference type="GO" id="GO:0009401">
    <property type="term" value="P:phosphoenolpyruvate-dependent sugar phosphotransferase system"/>
    <property type="evidence" value="ECO:0007669"/>
    <property type="project" value="UniProtKB-KW"/>
</dbReference>
<dbReference type="GO" id="GO:0016301">
    <property type="term" value="F:kinase activity"/>
    <property type="evidence" value="ECO:0007669"/>
    <property type="project" value="UniProtKB-KW"/>
</dbReference>
<evidence type="ECO:0000313" key="9">
    <source>
        <dbReference type="EMBL" id="RGD76104.1"/>
    </source>
</evidence>
<protein>
    <submittedName>
        <fullName evidence="9">PTS mannose/fructose/sorbose transporter subunit IIB</fullName>
    </submittedName>
</protein>
<proteinExistence type="predicted"/>
<evidence type="ECO:0000256" key="7">
    <source>
        <dbReference type="ARBA" id="ARBA00022777"/>
    </source>
</evidence>
<dbReference type="InterPro" id="IPR036667">
    <property type="entry name" value="PTS_IIB_sorbose-sp_sf"/>
</dbReference>
<dbReference type="EMBL" id="QUSK01000016">
    <property type="protein sequence ID" value="RGD76104.1"/>
    <property type="molecule type" value="Genomic_DNA"/>
</dbReference>
<evidence type="ECO:0000259" key="8">
    <source>
        <dbReference type="PROSITE" id="PS51101"/>
    </source>
</evidence>
<keyword evidence="5" id="KW-0808">Transferase</keyword>
<dbReference type="GO" id="GO:0005737">
    <property type="term" value="C:cytoplasm"/>
    <property type="evidence" value="ECO:0007669"/>
    <property type="project" value="UniProtKB-SubCell"/>
</dbReference>
<dbReference type="GO" id="GO:0008982">
    <property type="term" value="F:protein-N(PI)-phosphohistidine-sugar phosphotransferase activity"/>
    <property type="evidence" value="ECO:0007669"/>
    <property type="project" value="InterPro"/>
</dbReference>
<sequence>MMDNLKLTRIDFRLIHGQVMTRWVKKYDIESIVVIDDRSAKSAILKKILLNAAPAGVKVEVESIENAAKRWQAGEMPKNNLLILFKDPVSAAKAYQAGVKYPSLQVGGVEGAGDKKNICRNIVMSQEDIDALKPVYEAGVNIFCQPIPEDAEYPFKSALEKFN</sequence>
<evidence type="ECO:0000256" key="6">
    <source>
        <dbReference type="ARBA" id="ARBA00022683"/>
    </source>
</evidence>
<dbReference type="SUPFAM" id="SSF52728">
    <property type="entry name" value="PTS IIb component"/>
    <property type="match status" value="1"/>
</dbReference>
<evidence type="ECO:0000256" key="1">
    <source>
        <dbReference type="ARBA" id="ARBA00004496"/>
    </source>
</evidence>
<keyword evidence="4" id="KW-0762">Sugar transport</keyword>
<gene>
    <name evidence="9" type="ORF">DXC78_08050</name>
</gene>
<evidence type="ECO:0000256" key="5">
    <source>
        <dbReference type="ARBA" id="ARBA00022679"/>
    </source>
</evidence>
<evidence type="ECO:0000256" key="4">
    <source>
        <dbReference type="ARBA" id="ARBA00022597"/>
    </source>
</evidence>
<keyword evidence="7" id="KW-0418">Kinase</keyword>
<dbReference type="Pfam" id="PF03830">
    <property type="entry name" value="PTSIIB_sorb"/>
    <property type="match status" value="1"/>
</dbReference>
<name>A0A3E3E3E0_9FIRM</name>